<protein>
    <submittedName>
        <fullName evidence="10">Peroxisomal biogenesis factor 3</fullName>
    </submittedName>
</protein>
<gene>
    <name evidence="8" type="ORF">ECPE_LOCUS9268</name>
</gene>
<evidence type="ECO:0000256" key="5">
    <source>
        <dbReference type="SAM" id="Coils"/>
    </source>
</evidence>
<reference evidence="10" key="1">
    <citation type="submission" date="2016-06" db="UniProtKB">
        <authorList>
            <consortium name="WormBaseParasite"/>
        </authorList>
    </citation>
    <scope>IDENTIFICATION</scope>
</reference>
<dbReference type="InterPro" id="IPR003280">
    <property type="entry name" value="2pore_dom_K_chnl"/>
</dbReference>
<keyword evidence="2 7" id="KW-0812">Transmembrane</keyword>
<keyword evidence="9" id="KW-1185">Reference proteome</keyword>
<evidence type="ECO:0000313" key="10">
    <source>
        <dbReference type="WBParaSite" id="ECPE_0000929601-mRNA-1"/>
    </source>
</evidence>
<reference evidence="8 9" key="2">
    <citation type="submission" date="2018-11" db="EMBL/GenBank/DDBJ databases">
        <authorList>
            <consortium name="Pathogen Informatics"/>
        </authorList>
    </citation>
    <scope>NUCLEOTIDE SEQUENCE [LARGE SCALE GENOMIC DNA]</scope>
    <source>
        <strain evidence="8 9">Egypt</strain>
    </source>
</reference>
<accession>A0A183AQN3</accession>
<dbReference type="AlphaFoldDB" id="A0A183AQN3"/>
<dbReference type="PANTHER" id="PTHR11003">
    <property type="entry name" value="POTASSIUM CHANNEL, SUBFAMILY K"/>
    <property type="match status" value="1"/>
</dbReference>
<comment type="subcellular location">
    <subcellularLocation>
        <location evidence="1">Membrane</location>
        <topology evidence="1">Multi-pass membrane protein</topology>
    </subcellularLocation>
</comment>
<dbReference type="GO" id="GO:0015271">
    <property type="term" value="F:outward rectifier potassium channel activity"/>
    <property type="evidence" value="ECO:0007669"/>
    <property type="project" value="TreeGrafter"/>
</dbReference>
<proteinExistence type="predicted"/>
<evidence type="ECO:0000256" key="4">
    <source>
        <dbReference type="ARBA" id="ARBA00023136"/>
    </source>
</evidence>
<dbReference type="SUPFAM" id="SSF81324">
    <property type="entry name" value="Voltage-gated potassium channels"/>
    <property type="match status" value="1"/>
</dbReference>
<evidence type="ECO:0000313" key="9">
    <source>
        <dbReference type="Proteomes" id="UP000272942"/>
    </source>
</evidence>
<feature type="transmembrane region" description="Helical" evidence="7">
    <location>
        <begin position="109"/>
        <end position="134"/>
    </location>
</feature>
<dbReference type="GO" id="GO:0022841">
    <property type="term" value="F:potassium ion leak channel activity"/>
    <property type="evidence" value="ECO:0007669"/>
    <property type="project" value="TreeGrafter"/>
</dbReference>
<dbReference type="PANTHER" id="PTHR11003:SF334">
    <property type="entry name" value="FI03418P"/>
    <property type="match status" value="1"/>
</dbReference>
<sequence>MKISSETPFIHELPPVNINHSSKTPNGTCQGLGQSKRIPIDCTPLVNPNLSILTNTHTEKPAVDASHTSNRLPNSISADNKLSVNTQVHTKKPKTGSKCTKTRTWFRRLFTCLLSHVGLAALVIIYTLLGGLIFCHIERGYEKEVKAQVVRNRTRLLSELMLMWRESQLELLRELALDLKELERAVQAGAHRKAAGSTSGISSNTLDVLIKDHADREKLLAGLAWYLRGLGWPRRILPSSWFLDKWNVSQNLLNGDDSTRLTTTTSSVRSVVNSSSEMRLMSEINYTKLSEINEMFSPELLNMTPSPVIVVRLLEDVLPIILSISRKFETKLTKWSDEYTKLIVSAIKEEGWNGADNEEDLNWTFEGSILFAITIITTIGEFFCFEPNAIQSLFFFCKTHCPRA</sequence>
<dbReference type="Gene3D" id="1.10.287.70">
    <property type="match status" value="2"/>
</dbReference>
<dbReference type="OrthoDB" id="297496at2759"/>
<feature type="compositionally biased region" description="Polar residues" evidence="6">
    <location>
        <begin position="18"/>
        <end position="30"/>
    </location>
</feature>
<evidence type="ECO:0000256" key="1">
    <source>
        <dbReference type="ARBA" id="ARBA00004141"/>
    </source>
</evidence>
<keyword evidence="5" id="KW-0175">Coiled coil</keyword>
<feature type="region of interest" description="Disordered" evidence="6">
    <location>
        <begin position="1"/>
        <end position="30"/>
    </location>
</feature>
<evidence type="ECO:0000256" key="2">
    <source>
        <dbReference type="ARBA" id="ARBA00022692"/>
    </source>
</evidence>
<dbReference type="Proteomes" id="UP000272942">
    <property type="component" value="Unassembled WGS sequence"/>
</dbReference>
<dbReference type="GO" id="GO:0030322">
    <property type="term" value="P:stabilization of membrane potential"/>
    <property type="evidence" value="ECO:0007669"/>
    <property type="project" value="TreeGrafter"/>
</dbReference>
<feature type="coiled-coil region" evidence="5">
    <location>
        <begin position="165"/>
        <end position="192"/>
    </location>
</feature>
<evidence type="ECO:0000256" key="3">
    <source>
        <dbReference type="ARBA" id="ARBA00022989"/>
    </source>
</evidence>
<evidence type="ECO:0000256" key="7">
    <source>
        <dbReference type="SAM" id="Phobius"/>
    </source>
</evidence>
<keyword evidence="4 7" id="KW-0472">Membrane</keyword>
<keyword evidence="3 7" id="KW-1133">Transmembrane helix</keyword>
<name>A0A183AQN3_9TREM</name>
<dbReference type="EMBL" id="UZAN01047153">
    <property type="protein sequence ID" value="VDP85084.1"/>
    <property type="molecule type" value="Genomic_DNA"/>
</dbReference>
<evidence type="ECO:0000256" key="6">
    <source>
        <dbReference type="SAM" id="MobiDB-lite"/>
    </source>
</evidence>
<organism evidence="10">
    <name type="scientific">Echinostoma caproni</name>
    <dbReference type="NCBI Taxonomy" id="27848"/>
    <lineage>
        <taxon>Eukaryota</taxon>
        <taxon>Metazoa</taxon>
        <taxon>Spiralia</taxon>
        <taxon>Lophotrochozoa</taxon>
        <taxon>Platyhelminthes</taxon>
        <taxon>Trematoda</taxon>
        <taxon>Digenea</taxon>
        <taxon>Plagiorchiida</taxon>
        <taxon>Echinostomata</taxon>
        <taxon>Echinostomatoidea</taxon>
        <taxon>Echinostomatidae</taxon>
        <taxon>Echinostoma</taxon>
    </lineage>
</organism>
<dbReference type="WBParaSite" id="ECPE_0000929601-mRNA-1">
    <property type="protein sequence ID" value="ECPE_0000929601-mRNA-1"/>
    <property type="gene ID" value="ECPE_0000929601"/>
</dbReference>
<evidence type="ECO:0000313" key="8">
    <source>
        <dbReference type="EMBL" id="VDP85084.1"/>
    </source>
</evidence>
<dbReference type="GO" id="GO:0005886">
    <property type="term" value="C:plasma membrane"/>
    <property type="evidence" value="ECO:0007669"/>
    <property type="project" value="TreeGrafter"/>
</dbReference>